<keyword evidence="1" id="KW-0812">Transmembrane</keyword>
<evidence type="ECO:0000313" key="2">
    <source>
        <dbReference type="EMBL" id="PQM48958.1"/>
    </source>
</evidence>
<accession>A0A2S8BQK4</accession>
<evidence type="ECO:0000313" key="3">
    <source>
        <dbReference type="Proteomes" id="UP000238296"/>
    </source>
</evidence>
<dbReference type="Proteomes" id="UP000238296">
    <property type="component" value="Unassembled WGS sequence"/>
</dbReference>
<sequence length="116" mass="12163">MPVDGTHFLVFVGVVSFAVAVALLVGGIMLLCRRLSGRIVLIITCATSIAMQIVALVFAELIRSAHKHYAAPLHAAIIGIVVTATIGAPIIIAASVAPTKRWCLARRASAPPPTVW</sequence>
<feature type="transmembrane region" description="Helical" evidence="1">
    <location>
        <begin position="71"/>
        <end position="97"/>
    </location>
</feature>
<dbReference type="EMBL" id="PPEA01000118">
    <property type="protein sequence ID" value="PQM48958.1"/>
    <property type="molecule type" value="Genomic_DNA"/>
</dbReference>
<organism evidence="2 3">
    <name type="scientific">Mycobacterium talmoniae</name>
    <dbReference type="NCBI Taxonomy" id="1858794"/>
    <lineage>
        <taxon>Bacteria</taxon>
        <taxon>Bacillati</taxon>
        <taxon>Actinomycetota</taxon>
        <taxon>Actinomycetes</taxon>
        <taxon>Mycobacteriales</taxon>
        <taxon>Mycobacteriaceae</taxon>
        <taxon>Mycobacterium</taxon>
    </lineage>
</organism>
<feature type="transmembrane region" description="Helical" evidence="1">
    <location>
        <begin position="39"/>
        <end position="59"/>
    </location>
</feature>
<comment type="caution">
    <text evidence="2">The sequence shown here is derived from an EMBL/GenBank/DDBJ whole genome shotgun (WGS) entry which is preliminary data.</text>
</comment>
<name>A0A2S8BQK4_9MYCO</name>
<gene>
    <name evidence="2" type="ORF">C1Y40_00824</name>
</gene>
<proteinExistence type="predicted"/>
<dbReference type="AlphaFoldDB" id="A0A2S8BQK4"/>
<keyword evidence="1" id="KW-0472">Membrane</keyword>
<feature type="transmembrane region" description="Helical" evidence="1">
    <location>
        <begin position="6"/>
        <end position="32"/>
    </location>
</feature>
<keyword evidence="1" id="KW-1133">Transmembrane helix</keyword>
<protein>
    <submittedName>
        <fullName evidence="2">Uncharacterized protein</fullName>
    </submittedName>
</protein>
<evidence type="ECO:0000256" key="1">
    <source>
        <dbReference type="SAM" id="Phobius"/>
    </source>
</evidence>
<reference evidence="2 3" key="1">
    <citation type="journal article" date="2017" name="Int. J. Syst. Evol. Microbiol.">
        <title>Mycobacterium talmoniae sp. nov., a slowly growing mycobacterium isolated from human respiratory samples.</title>
        <authorList>
            <person name="Davidson R.M."/>
            <person name="DeGroote M.A."/>
            <person name="Marola J.L."/>
            <person name="Buss S."/>
            <person name="Jones V."/>
            <person name="McNeil M.R."/>
            <person name="Freifeld A.G."/>
            <person name="Elaine Epperson L."/>
            <person name="Hasan N.A."/>
            <person name="Jackson M."/>
            <person name="Iwen P.C."/>
            <person name="Salfinger M."/>
            <person name="Strong M."/>
        </authorList>
    </citation>
    <scope>NUCLEOTIDE SEQUENCE [LARGE SCALE GENOMIC DNA]</scope>
    <source>
        <strain evidence="2 3">ATCC BAA-2683</strain>
    </source>
</reference>